<organism evidence="1 2">
    <name type="scientific">Clostridium senegalense</name>
    <dbReference type="NCBI Taxonomy" id="1465809"/>
    <lineage>
        <taxon>Bacteria</taxon>
        <taxon>Bacillati</taxon>
        <taxon>Bacillota</taxon>
        <taxon>Clostridia</taxon>
        <taxon>Eubacteriales</taxon>
        <taxon>Clostridiaceae</taxon>
        <taxon>Clostridium</taxon>
    </lineage>
</organism>
<keyword evidence="2" id="KW-1185">Reference proteome</keyword>
<gene>
    <name evidence="1" type="ORF">G3M99_06150</name>
</gene>
<comment type="caution">
    <text evidence="1">The sequence shown here is derived from an EMBL/GenBank/DDBJ whole genome shotgun (WGS) entry which is preliminary data.</text>
</comment>
<protein>
    <submittedName>
        <fullName evidence="1">Uncharacterized protein</fullName>
    </submittedName>
</protein>
<accession>A0A6M0H107</accession>
<evidence type="ECO:0000313" key="1">
    <source>
        <dbReference type="EMBL" id="NEU04445.1"/>
    </source>
</evidence>
<sequence>MLTILKSLIEKFKVDGYYALGVAKEPIGILCGLEYIPFSKNESLKI</sequence>
<reference evidence="1 2" key="1">
    <citation type="submission" date="2020-02" db="EMBL/GenBank/DDBJ databases">
        <title>Genome assembly of a novel Clostridium senegalense strain.</title>
        <authorList>
            <person name="Gupta T.B."/>
            <person name="Jauregui R."/>
            <person name="Maclean P."/>
            <person name="Nawarathana A."/>
            <person name="Brightwell G."/>
        </authorList>
    </citation>
    <scope>NUCLEOTIDE SEQUENCE [LARGE SCALE GENOMIC DNA]</scope>
    <source>
        <strain evidence="1 2">AGRFS4</strain>
    </source>
</reference>
<dbReference type="EMBL" id="JAAGPU010000008">
    <property type="protein sequence ID" value="NEU04445.1"/>
    <property type="molecule type" value="Genomic_DNA"/>
</dbReference>
<dbReference type="RefSeq" id="WP_199869543.1">
    <property type="nucleotide sequence ID" value="NZ_JAAGPU010000008.1"/>
</dbReference>
<name>A0A6M0H107_9CLOT</name>
<proteinExistence type="predicted"/>
<dbReference type="AlphaFoldDB" id="A0A6M0H107"/>
<evidence type="ECO:0000313" key="2">
    <source>
        <dbReference type="Proteomes" id="UP000481872"/>
    </source>
</evidence>
<dbReference type="Proteomes" id="UP000481872">
    <property type="component" value="Unassembled WGS sequence"/>
</dbReference>